<accession>A0A1Q9CPK1</accession>
<dbReference type="Gene3D" id="3.40.50.2000">
    <property type="entry name" value="Glycogen Phosphorylase B"/>
    <property type="match status" value="1"/>
</dbReference>
<gene>
    <name evidence="1" type="primary">WAXY</name>
    <name evidence="1" type="ORF">AK812_SmicGene34218</name>
</gene>
<proteinExistence type="predicted"/>
<dbReference type="Pfam" id="PF13692">
    <property type="entry name" value="Glyco_trans_1_4"/>
    <property type="match status" value="1"/>
</dbReference>
<reference evidence="1 2" key="1">
    <citation type="submission" date="2016-02" db="EMBL/GenBank/DDBJ databases">
        <title>Genome analysis of coral dinoflagellate symbionts highlights evolutionary adaptations to a symbiotic lifestyle.</title>
        <authorList>
            <person name="Aranda M."/>
            <person name="Li Y."/>
            <person name="Liew Y.J."/>
            <person name="Baumgarten S."/>
            <person name="Simakov O."/>
            <person name="Wilson M."/>
            <person name="Piel J."/>
            <person name="Ashoor H."/>
            <person name="Bougouffa S."/>
            <person name="Bajic V.B."/>
            <person name="Ryu T."/>
            <person name="Ravasi T."/>
            <person name="Bayer T."/>
            <person name="Micklem G."/>
            <person name="Kim H."/>
            <person name="Bhak J."/>
            <person name="Lajeunesse T.C."/>
            <person name="Voolstra C.R."/>
        </authorList>
    </citation>
    <scope>NUCLEOTIDE SEQUENCE [LARGE SCALE GENOMIC DNA]</scope>
    <source>
        <strain evidence="1 2">CCMP2467</strain>
    </source>
</reference>
<organism evidence="1 2">
    <name type="scientific">Symbiodinium microadriaticum</name>
    <name type="common">Dinoflagellate</name>
    <name type="synonym">Zooxanthella microadriatica</name>
    <dbReference type="NCBI Taxonomy" id="2951"/>
    <lineage>
        <taxon>Eukaryota</taxon>
        <taxon>Sar</taxon>
        <taxon>Alveolata</taxon>
        <taxon>Dinophyceae</taxon>
        <taxon>Suessiales</taxon>
        <taxon>Symbiodiniaceae</taxon>
        <taxon>Symbiodinium</taxon>
    </lineage>
</organism>
<dbReference type="SUPFAM" id="SSF53756">
    <property type="entry name" value="UDP-Glycosyltransferase/glycogen phosphorylase"/>
    <property type="match status" value="1"/>
</dbReference>
<name>A0A1Q9CPK1_SYMMI</name>
<evidence type="ECO:0000313" key="1">
    <source>
        <dbReference type="EMBL" id="OLP84858.1"/>
    </source>
</evidence>
<dbReference type="OrthoDB" id="430210at2759"/>
<comment type="caution">
    <text evidence="1">The sequence shown here is derived from an EMBL/GenBank/DDBJ whole genome shotgun (WGS) entry which is preliminary data.</text>
</comment>
<dbReference type="AlphaFoldDB" id="A0A1Q9CPK1"/>
<dbReference type="EMBL" id="LSRX01001012">
    <property type="protein sequence ID" value="OLP84858.1"/>
    <property type="molecule type" value="Genomic_DNA"/>
</dbReference>
<keyword evidence="2" id="KW-1185">Reference proteome</keyword>
<dbReference type="Proteomes" id="UP000186817">
    <property type="component" value="Unassembled WGS sequence"/>
</dbReference>
<protein>
    <submittedName>
        <fullName evidence="1">Granule-bound starch synthase 1, chloroplastic/amyloplastic</fullName>
    </submittedName>
</protein>
<sequence length="205" mass="22220">MGTPWAADEHMHPGCHETVDSECVEMDVLFKMGRCAGVCTGGEDKRTCGPFTAAAAEDAIKRGLQHPFGKHCMLMCFIGKLVANMGSGFLLEVLMEVPDDAELQMVVFGVGTTGFVALARAVAVLGKLEGNGVFCSARRMRLHVATKWEPCGHVLLEAMCSGRRFIVAPTGGLKNTAEDRFTDLWTDGKMTVEALVEHEFPRKGE</sequence>
<evidence type="ECO:0000313" key="2">
    <source>
        <dbReference type="Proteomes" id="UP000186817"/>
    </source>
</evidence>